<gene>
    <name evidence="1" type="primary">ORF45260</name>
</gene>
<sequence length="52" mass="6031">GKERSWNSEGEDVGLPDIMVRHMINIRTDYMHQTERVVKRKDMIAYAGTHGT</sequence>
<evidence type="ECO:0000313" key="1">
    <source>
        <dbReference type="EMBL" id="CEK62473.1"/>
    </source>
</evidence>
<reference evidence="1" key="1">
    <citation type="submission" date="2014-12" db="EMBL/GenBank/DDBJ databases">
        <title>Insight into the proteome of Arion vulgaris.</title>
        <authorList>
            <person name="Aradska J."/>
            <person name="Bulat T."/>
            <person name="Smidak R."/>
            <person name="Sarate P."/>
            <person name="Gangsoo J."/>
            <person name="Sialana F."/>
            <person name="Bilban M."/>
            <person name="Lubec G."/>
        </authorList>
    </citation>
    <scope>NUCLEOTIDE SEQUENCE</scope>
    <source>
        <tissue evidence="1">Skin</tissue>
    </source>
</reference>
<name>A0A0B6Z1U6_9EUPU</name>
<feature type="non-terminal residue" evidence="1">
    <location>
        <position position="1"/>
    </location>
</feature>
<proteinExistence type="predicted"/>
<organism evidence="1">
    <name type="scientific">Arion vulgaris</name>
    <dbReference type="NCBI Taxonomy" id="1028688"/>
    <lineage>
        <taxon>Eukaryota</taxon>
        <taxon>Metazoa</taxon>
        <taxon>Spiralia</taxon>
        <taxon>Lophotrochozoa</taxon>
        <taxon>Mollusca</taxon>
        <taxon>Gastropoda</taxon>
        <taxon>Heterobranchia</taxon>
        <taxon>Euthyneura</taxon>
        <taxon>Panpulmonata</taxon>
        <taxon>Eupulmonata</taxon>
        <taxon>Stylommatophora</taxon>
        <taxon>Helicina</taxon>
        <taxon>Arionoidea</taxon>
        <taxon>Arionidae</taxon>
        <taxon>Arion</taxon>
    </lineage>
</organism>
<accession>A0A0B6Z1U6</accession>
<protein>
    <submittedName>
        <fullName evidence="1">Uncharacterized protein</fullName>
    </submittedName>
</protein>
<dbReference type="AlphaFoldDB" id="A0A0B6Z1U6"/>
<dbReference type="EMBL" id="HACG01015608">
    <property type="protein sequence ID" value="CEK62473.1"/>
    <property type="molecule type" value="Transcribed_RNA"/>
</dbReference>